<dbReference type="KEGG" id="kphy:AOZ06_31185"/>
<dbReference type="InterPro" id="IPR036527">
    <property type="entry name" value="SCP2_sterol-bd_dom_sf"/>
</dbReference>
<dbReference type="Gene3D" id="1.10.10.10">
    <property type="entry name" value="Winged helix-like DNA-binding domain superfamily/Winged helix DNA-binding domain"/>
    <property type="match status" value="1"/>
</dbReference>
<feature type="domain" description="HTH hxlR-type" evidence="4">
    <location>
        <begin position="11"/>
        <end position="109"/>
    </location>
</feature>
<evidence type="ECO:0000259" key="4">
    <source>
        <dbReference type="PROSITE" id="PS51118"/>
    </source>
</evidence>
<evidence type="ECO:0000313" key="6">
    <source>
        <dbReference type="Proteomes" id="UP000063699"/>
    </source>
</evidence>
<sequence>MAPRRSYGDGCATAQALDIVGERWALLIVRELLLGPKRFTDLRADLPGVSPTVLAQRLREFTREGVVHHRRMPPPMSVHIYELTEWGCKLEPVIHMLGMWALQSPTPPCSPPQSVDANVLSLRVLFDPGAARGRTLRFALNVSERSYRVCVLDGELDLARGEVHAPDATIDTDVLTLHAILHRTRSLREALDIGAIKINGDVAAVADLPVLFRPDRYRVLAG</sequence>
<evidence type="ECO:0000256" key="2">
    <source>
        <dbReference type="ARBA" id="ARBA00023125"/>
    </source>
</evidence>
<dbReference type="PROSITE" id="PS51118">
    <property type="entry name" value="HTH_HXLR"/>
    <property type="match status" value="1"/>
</dbReference>
<dbReference type="STRING" id="860235.AOZ06_31185"/>
<dbReference type="RefSeq" id="WP_054297047.1">
    <property type="nucleotide sequence ID" value="NZ_CP012752.1"/>
</dbReference>
<dbReference type="AlphaFoldDB" id="A0A0N9IIE3"/>
<evidence type="ECO:0000313" key="5">
    <source>
        <dbReference type="EMBL" id="ALG15193.1"/>
    </source>
</evidence>
<reference evidence="5 6" key="1">
    <citation type="submission" date="2015-07" db="EMBL/GenBank/DDBJ databases">
        <title>Genome sequencing of Kibdelosporangium phytohabitans.</title>
        <authorList>
            <person name="Qin S."/>
            <person name="Xing K."/>
        </authorList>
    </citation>
    <scope>NUCLEOTIDE SEQUENCE [LARGE SCALE GENOMIC DNA]</scope>
    <source>
        <strain evidence="5 6">KLBMP1111</strain>
    </source>
</reference>
<keyword evidence="6" id="KW-1185">Reference proteome</keyword>
<dbReference type="Proteomes" id="UP000063699">
    <property type="component" value="Chromosome"/>
</dbReference>
<evidence type="ECO:0000256" key="3">
    <source>
        <dbReference type="ARBA" id="ARBA00023163"/>
    </source>
</evidence>
<name>A0A0N9IIE3_9PSEU</name>
<proteinExistence type="predicted"/>
<dbReference type="GO" id="GO:0003677">
    <property type="term" value="F:DNA binding"/>
    <property type="evidence" value="ECO:0007669"/>
    <property type="project" value="UniProtKB-KW"/>
</dbReference>
<dbReference type="InterPro" id="IPR036390">
    <property type="entry name" value="WH_DNA-bd_sf"/>
</dbReference>
<keyword evidence="3" id="KW-0804">Transcription</keyword>
<keyword evidence="1" id="KW-0805">Transcription regulation</keyword>
<dbReference type="InterPro" id="IPR002577">
    <property type="entry name" value="HTH_HxlR"/>
</dbReference>
<dbReference type="Pfam" id="PF01638">
    <property type="entry name" value="HxlR"/>
    <property type="match status" value="1"/>
</dbReference>
<dbReference type="SUPFAM" id="SSF46785">
    <property type="entry name" value="Winged helix' DNA-binding domain"/>
    <property type="match status" value="1"/>
</dbReference>
<protein>
    <recommendedName>
        <fullName evidence="4">HTH hxlR-type domain-containing protein</fullName>
    </recommendedName>
</protein>
<dbReference type="SUPFAM" id="SSF55718">
    <property type="entry name" value="SCP-like"/>
    <property type="match status" value="1"/>
</dbReference>
<gene>
    <name evidence="5" type="ORF">AOZ06_31185</name>
</gene>
<dbReference type="EMBL" id="CP012752">
    <property type="protein sequence ID" value="ALG15193.1"/>
    <property type="molecule type" value="Genomic_DNA"/>
</dbReference>
<dbReference type="PANTHER" id="PTHR33204:SF18">
    <property type="entry name" value="TRANSCRIPTIONAL REGULATORY PROTEIN"/>
    <property type="match status" value="1"/>
</dbReference>
<dbReference type="Gene3D" id="3.30.1050.10">
    <property type="entry name" value="SCP2 sterol-binding domain"/>
    <property type="match status" value="1"/>
</dbReference>
<evidence type="ECO:0000256" key="1">
    <source>
        <dbReference type="ARBA" id="ARBA00023015"/>
    </source>
</evidence>
<dbReference type="OrthoDB" id="9792527at2"/>
<keyword evidence="2" id="KW-0238">DNA-binding</keyword>
<dbReference type="InterPro" id="IPR036388">
    <property type="entry name" value="WH-like_DNA-bd_sf"/>
</dbReference>
<accession>A0A0N9IIE3</accession>
<organism evidence="5 6">
    <name type="scientific">Kibdelosporangium phytohabitans</name>
    <dbReference type="NCBI Taxonomy" id="860235"/>
    <lineage>
        <taxon>Bacteria</taxon>
        <taxon>Bacillati</taxon>
        <taxon>Actinomycetota</taxon>
        <taxon>Actinomycetes</taxon>
        <taxon>Pseudonocardiales</taxon>
        <taxon>Pseudonocardiaceae</taxon>
        <taxon>Kibdelosporangium</taxon>
    </lineage>
</organism>
<dbReference type="PANTHER" id="PTHR33204">
    <property type="entry name" value="TRANSCRIPTIONAL REGULATOR, MARR FAMILY"/>
    <property type="match status" value="1"/>
</dbReference>